<dbReference type="InterPro" id="IPR029050">
    <property type="entry name" value="Immunoprotect_excell_Ig-like"/>
</dbReference>
<dbReference type="AlphaFoldDB" id="A0A4R4FF33"/>
<evidence type="ECO:0000313" key="3">
    <source>
        <dbReference type="EMBL" id="TDA21316.1"/>
    </source>
</evidence>
<reference evidence="3 4" key="1">
    <citation type="journal article" date="2016" name="Nat. Microbiol.">
        <title>The Mouse Intestinal Bacterial Collection (miBC) provides host-specific insight into cultured diversity and functional potential of the gut microbiota.</title>
        <authorList>
            <person name="Lagkouvardos I."/>
            <person name="Pukall R."/>
            <person name="Abt B."/>
            <person name="Foesel B.U."/>
            <person name="Meier-Kolthoff J.P."/>
            <person name="Kumar N."/>
            <person name="Bresciani A."/>
            <person name="Martinez I."/>
            <person name="Just S."/>
            <person name="Ziegler C."/>
            <person name="Brugiroux S."/>
            <person name="Garzetti D."/>
            <person name="Wenning M."/>
            <person name="Bui T.P."/>
            <person name="Wang J."/>
            <person name="Hugenholtz F."/>
            <person name="Plugge C.M."/>
            <person name="Peterson D.A."/>
            <person name="Hornef M.W."/>
            <person name="Baines J.F."/>
            <person name="Smidt H."/>
            <person name="Walter J."/>
            <person name="Kristiansen K."/>
            <person name="Nielsen H.B."/>
            <person name="Haller D."/>
            <person name="Overmann J."/>
            <person name="Stecher B."/>
            <person name="Clavel T."/>
        </authorList>
    </citation>
    <scope>NUCLEOTIDE SEQUENCE [LARGE SCALE GENOMIC DNA]</scope>
    <source>
        <strain evidence="3 4">DSM 28560</strain>
    </source>
</reference>
<comment type="caution">
    <text evidence="3">The sequence shown here is derived from an EMBL/GenBank/DDBJ whole genome shotgun (WGS) entry which is preliminary data.</text>
</comment>
<dbReference type="EMBL" id="SMMX01000009">
    <property type="protein sequence ID" value="TDA21316.1"/>
    <property type="molecule type" value="Genomic_DNA"/>
</dbReference>
<accession>A0A4R4FF33</accession>
<organism evidence="3 4">
    <name type="scientific">Extibacter muris</name>
    <dbReference type="NCBI Taxonomy" id="1796622"/>
    <lineage>
        <taxon>Bacteria</taxon>
        <taxon>Bacillati</taxon>
        <taxon>Bacillota</taxon>
        <taxon>Clostridia</taxon>
        <taxon>Lachnospirales</taxon>
        <taxon>Lachnospiraceae</taxon>
        <taxon>Extibacter</taxon>
    </lineage>
</organism>
<name>A0A4R4FF33_9FIRM</name>
<keyword evidence="4" id="KW-1185">Reference proteome</keyword>
<sequence>MKKKILAALLAATMALSLAACGGESSETKEKSKPKEKEYIDEEQISDVFTDPEKYKGKYVKLNAQIFNGPDTEDGIAAYQAYYDIVNYSKDFIFGLEDSSFAVNDYVAIDGEITDTFEGENLMGGTITCPVIKADSVTKLTYIEAVAPTTKELVSSVSAEQNGLAVSVDKVEFSDIETRVYMTVTNSGTENASFGRYDIRIIQDGKQIQQDTNSTSPYDGGYEELGYDVTPGASTSGILVFPVIDQAKDFQVVVPNVYSDDYNLKFTDFSLDIKVQ</sequence>
<gene>
    <name evidence="3" type="ORF">E1963_11610</name>
</gene>
<dbReference type="Proteomes" id="UP000295710">
    <property type="component" value="Unassembled WGS sequence"/>
</dbReference>
<dbReference type="RefSeq" id="WP_132278149.1">
    <property type="nucleotide sequence ID" value="NZ_JAOBST010000026.1"/>
</dbReference>
<protein>
    <submittedName>
        <fullName evidence="3">DUF4352 domain-containing protein</fullName>
    </submittedName>
</protein>
<evidence type="ECO:0000313" key="4">
    <source>
        <dbReference type="Proteomes" id="UP000295710"/>
    </source>
</evidence>
<evidence type="ECO:0000256" key="2">
    <source>
        <dbReference type="SAM" id="SignalP"/>
    </source>
</evidence>
<feature type="chain" id="PRO_5039209471" evidence="2">
    <location>
        <begin position="20"/>
        <end position="276"/>
    </location>
</feature>
<dbReference type="PROSITE" id="PS51257">
    <property type="entry name" value="PROKAR_LIPOPROTEIN"/>
    <property type="match status" value="1"/>
</dbReference>
<dbReference type="Gene3D" id="2.60.40.1240">
    <property type="match status" value="1"/>
</dbReference>
<keyword evidence="1 2" id="KW-0732">Signal</keyword>
<evidence type="ECO:0000256" key="1">
    <source>
        <dbReference type="ARBA" id="ARBA00022729"/>
    </source>
</evidence>
<proteinExistence type="predicted"/>
<feature type="signal peptide" evidence="2">
    <location>
        <begin position="1"/>
        <end position="19"/>
    </location>
</feature>